<organism evidence="14 15">
    <name type="scientific">Vreelandella halophila</name>
    <dbReference type="NCBI Taxonomy" id="86177"/>
    <lineage>
        <taxon>Bacteria</taxon>
        <taxon>Pseudomonadati</taxon>
        <taxon>Pseudomonadota</taxon>
        <taxon>Gammaproteobacteria</taxon>
        <taxon>Oceanospirillales</taxon>
        <taxon>Halomonadaceae</taxon>
        <taxon>Vreelandella</taxon>
    </lineage>
</organism>
<evidence type="ECO:0000256" key="9">
    <source>
        <dbReference type="ARBA" id="ARBA00023012"/>
    </source>
</evidence>
<dbReference type="OrthoDB" id="9809567at2"/>
<proteinExistence type="predicted"/>
<dbReference type="PRINTS" id="PR00344">
    <property type="entry name" value="BCTRLSENSOR"/>
</dbReference>
<protein>
    <recommendedName>
        <fullName evidence="3">histidine kinase</fullName>
        <ecNumber evidence="3">2.7.13.3</ecNumber>
    </recommendedName>
</protein>
<evidence type="ECO:0000256" key="10">
    <source>
        <dbReference type="ARBA" id="ARBA00023136"/>
    </source>
</evidence>
<evidence type="ECO:0000259" key="12">
    <source>
        <dbReference type="PROSITE" id="PS50109"/>
    </source>
</evidence>
<dbReference type="RefSeq" id="WP_160899127.1">
    <property type="nucleotide sequence ID" value="NZ_WMEX01000006.1"/>
</dbReference>
<keyword evidence="4" id="KW-0597">Phosphoprotein</keyword>
<evidence type="ECO:0000256" key="1">
    <source>
        <dbReference type="ARBA" id="ARBA00000085"/>
    </source>
</evidence>
<feature type="domain" description="HAMP" evidence="13">
    <location>
        <begin position="183"/>
        <end position="234"/>
    </location>
</feature>
<dbReference type="InterPro" id="IPR036890">
    <property type="entry name" value="HATPase_C_sf"/>
</dbReference>
<dbReference type="InterPro" id="IPR050428">
    <property type="entry name" value="TCS_sensor_his_kinase"/>
</dbReference>
<sequence>MPWIDLNRSIRRTLLIVLLPAAIALMGAAWVIHGALLERMAHSFVEDRLREEVGFLRHRLNQAHGSVEALNTGAYFEQVLHHAFAVRVGSRQYVSPSSWSSLLVPLLEESRTGFIRRTGADGEISDYLAYRETFERQGREAVIVVAEDLSRLGASQRELHIWTAVVSAVLLGLLVLVIWIAIRLSLASVARLQAALKELQQGERERLDIETPAEFQPLVGQLNQLLDTLDQRLIRSREALANLSHSVKTPITAVRQVLEEREQPLDWDMRQQLARRLSDIDGQLETEMRRSRFAGAQAGKGAAPVSQARELLWMLGRLYPEKDFELETAMADEHRWPIEEYDLNEILGNILDNAGKWAASSVTLSLREDETGLVIEASDDGPGVPQEQLATLGARGQRLDEQAAGHGLGLAIVRDVVRRYDGRVVFDLSDSGSFRARVVLPERISL</sequence>
<dbReference type="Proteomes" id="UP000460751">
    <property type="component" value="Unassembled WGS sequence"/>
</dbReference>
<accession>A0A9X4YCW7</accession>
<evidence type="ECO:0000256" key="2">
    <source>
        <dbReference type="ARBA" id="ARBA00004370"/>
    </source>
</evidence>
<evidence type="ECO:0000256" key="5">
    <source>
        <dbReference type="ARBA" id="ARBA00022679"/>
    </source>
</evidence>
<dbReference type="SMART" id="SM00387">
    <property type="entry name" value="HATPase_c"/>
    <property type="match status" value="1"/>
</dbReference>
<keyword evidence="9" id="KW-0902">Two-component regulatory system</keyword>
<keyword evidence="8 11" id="KW-1133">Transmembrane helix</keyword>
<keyword evidence="7" id="KW-0418">Kinase</keyword>
<dbReference type="AlphaFoldDB" id="A0A9X4YCW7"/>
<dbReference type="InterPro" id="IPR004358">
    <property type="entry name" value="Sig_transdc_His_kin-like_C"/>
</dbReference>
<dbReference type="PROSITE" id="PS50885">
    <property type="entry name" value="HAMP"/>
    <property type="match status" value="1"/>
</dbReference>
<dbReference type="SUPFAM" id="SSF55874">
    <property type="entry name" value="ATPase domain of HSP90 chaperone/DNA topoisomerase II/histidine kinase"/>
    <property type="match status" value="1"/>
</dbReference>
<dbReference type="GO" id="GO:0005886">
    <property type="term" value="C:plasma membrane"/>
    <property type="evidence" value="ECO:0007669"/>
    <property type="project" value="TreeGrafter"/>
</dbReference>
<evidence type="ECO:0000313" key="14">
    <source>
        <dbReference type="EMBL" id="MYL27399.1"/>
    </source>
</evidence>
<dbReference type="EMBL" id="WMEX01000006">
    <property type="protein sequence ID" value="MYL27399.1"/>
    <property type="molecule type" value="Genomic_DNA"/>
</dbReference>
<dbReference type="InterPro" id="IPR003660">
    <property type="entry name" value="HAMP_dom"/>
</dbReference>
<dbReference type="Gene3D" id="1.10.287.130">
    <property type="match status" value="1"/>
</dbReference>
<evidence type="ECO:0000256" key="8">
    <source>
        <dbReference type="ARBA" id="ARBA00022989"/>
    </source>
</evidence>
<gene>
    <name evidence="14" type="ORF">GLW01_11405</name>
</gene>
<comment type="subcellular location">
    <subcellularLocation>
        <location evidence="2">Membrane</location>
    </subcellularLocation>
</comment>
<comment type="catalytic activity">
    <reaction evidence="1">
        <text>ATP + protein L-histidine = ADP + protein N-phospho-L-histidine.</text>
        <dbReference type="EC" id="2.7.13.3"/>
    </reaction>
</comment>
<keyword evidence="6 11" id="KW-0812">Transmembrane</keyword>
<name>A0A9X4YCW7_9GAMM</name>
<evidence type="ECO:0000256" key="7">
    <source>
        <dbReference type="ARBA" id="ARBA00022777"/>
    </source>
</evidence>
<dbReference type="SUPFAM" id="SSF47384">
    <property type="entry name" value="Homodimeric domain of signal transducing histidine kinase"/>
    <property type="match status" value="1"/>
</dbReference>
<keyword evidence="10 11" id="KW-0472">Membrane</keyword>
<feature type="transmembrane region" description="Helical" evidence="11">
    <location>
        <begin position="159"/>
        <end position="182"/>
    </location>
</feature>
<dbReference type="Gene3D" id="3.30.565.10">
    <property type="entry name" value="Histidine kinase-like ATPase, C-terminal domain"/>
    <property type="match status" value="1"/>
</dbReference>
<evidence type="ECO:0000256" key="6">
    <source>
        <dbReference type="ARBA" id="ARBA00022692"/>
    </source>
</evidence>
<dbReference type="InterPro" id="IPR036097">
    <property type="entry name" value="HisK_dim/P_sf"/>
</dbReference>
<keyword evidence="15" id="KW-1185">Reference proteome</keyword>
<evidence type="ECO:0000313" key="15">
    <source>
        <dbReference type="Proteomes" id="UP000460751"/>
    </source>
</evidence>
<dbReference type="Pfam" id="PF02518">
    <property type="entry name" value="HATPase_c"/>
    <property type="match status" value="1"/>
</dbReference>
<dbReference type="GO" id="GO:0000155">
    <property type="term" value="F:phosphorelay sensor kinase activity"/>
    <property type="evidence" value="ECO:0007669"/>
    <property type="project" value="InterPro"/>
</dbReference>
<evidence type="ECO:0000256" key="11">
    <source>
        <dbReference type="SAM" id="Phobius"/>
    </source>
</evidence>
<dbReference type="InterPro" id="IPR005467">
    <property type="entry name" value="His_kinase_dom"/>
</dbReference>
<comment type="caution">
    <text evidence="14">The sequence shown here is derived from an EMBL/GenBank/DDBJ whole genome shotgun (WGS) entry which is preliminary data.</text>
</comment>
<dbReference type="PROSITE" id="PS50109">
    <property type="entry name" value="HIS_KIN"/>
    <property type="match status" value="1"/>
</dbReference>
<feature type="domain" description="Histidine kinase" evidence="12">
    <location>
        <begin position="242"/>
        <end position="444"/>
    </location>
</feature>
<dbReference type="PANTHER" id="PTHR45436:SF5">
    <property type="entry name" value="SENSOR HISTIDINE KINASE TRCS"/>
    <property type="match status" value="1"/>
</dbReference>
<keyword evidence="5" id="KW-0808">Transferase</keyword>
<dbReference type="EC" id="2.7.13.3" evidence="3"/>
<evidence type="ECO:0000259" key="13">
    <source>
        <dbReference type="PROSITE" id="PS50885"/>
    </source>
</evidence>
<dbReference type="InterPro" id="IPR003594">
    <property type="entry name" value="HATPase_dom"/>
</dbReference>
<evidence type="ECO:0000256" key="4">
    <source>
        <dbReference type="ARBA" id="ARBA00022553"/>
    </source>
</evidence>
<dbReference type="PANTHER" id="PTHR45436">
    <property type="entry name" value="SENSOR HISTIDINE KINASE YKOH"/>
    <property type="match status" value="1"/>
</dbReference>
<evidence type="ECO:0000256" key="3">
    <source>
        <dbReference type="ARBA" id="ARBA00012438"/>
    </source>
</evidence>
<reference evidence="14 15" key="1">
    <citation type="submission" date="2019-11" db="EMBL/GenBank/DDBJ databases">
        <title>Genome sequences of 17 halophilic strains isolated from different environments.</title>
        <authorList>
            <person name="Furrow R.E."/>
        </authorList>
    </citation>
    <scope>NUCLEOTIDE SEQUENCE [LARGE SCALE GENOMIC DNA]</scope>
    <source>
        <strain evidence="14 15">22507_15_FS</strain>
    </source>
</reference>